<dbReference type="EMBL" id="CAUYUJ010016925">
    <property type="protein sequence ID" value="CAK0870098.1"/>
    <property type="molecule type" value="Genomic_DNA"/>
</dbReference>
<reference evidence="1" key="1">
    <citation type="submission" date="2023-10" db="EMBL/GenBank/DDBJ databases">
        <authorList>
            <person name="Chen Y."/>
            <person name="Shah S."/>
            <person name="Dougan E. K."/>
            <person name="Thang M."/>
            <person name="Chan C."/>
        </authorList>
    </citation>
    <scope>NUCLEOTIDE SEQUENCE [LARGE SCALE GENOMIC DNA]</scope>
</reference>
<evidence type="ECO:0000313" key="2">
    <source>
        <dbReference type="Proteomes" id="UP001189429"/>
    </source>
</evidence>
<accession>A0ABN9VEU4</accession>
<protein>
    <submittedName>
        <fullName evidence="1">Uncharacterized protein</fullName>
    </submittedName>
</protein>
<gene>
    <name evidence="1" type="ORF">PCOR1329_LOCUS56291</name>
</gene>
<comment type="caution">
    <text evidence="1">The sequence shown here is derived from an EMBL/GenBank/DDBJ whole genome shotgun (WGS) entry which is preliminary data.</text>
</comment>
<sequence>GGLYVSPPRTGMPEIKTGLLVELLEAVYGLGDALVQWLSSFTNYVKEIGFQCSMFDGRVLYLIDWKGLHGIMGLAVDDVVGGGDGQFEETCQKLRRRSPFGAGRHNKCKYTGKELVQNEGGAELAASLSRGPPAIQLTNIATERRRATKEFCGVALQMKRTPLRGLASFALDDAAWASAGDGTSQAGRVFAASQKIPRGEAAIISIQLWTSHKLKKNVFTSLVRRQAWRATSAAIDVAIVRSALHRSQFYLRWMEGASQPADPLANRSGGGALLRRALDLGEYGITSDCAVLHPRAGPQTEKGATSFACAAECCFTGLGPDEMDCAGGGEQVFEDDDQNGELEANRRFT</sequence>
<evidence type="ECO:0000313" key="1">
    <source>
        <dbReference type="EMBL" id="CAK0870098.1"/>
    </source>
</evidence>
<feature type="non-terminal residue" evidence="1">
    <location>
        <position position="1"/>
    </location>
</feature>
<name>A0ABN9VEU4_9DINO</name>
<keyword evidence="2" id="KW-1185">Reference proteome</keyword>
<proteinExistence type="predicted"/>
<dbReference type="Proteomes" id="UP001189429">
    <property type="component" value="Unassembled WGS sequence"/>
</dbReference>
<feature type="non-terminal residue" evidence="1">
    <location>
        <position position="349"/>
    </location>
</feature>
<organism evidence="1 2">
    <name type="scientific">Prorocentrum cordatum</name>
    <dbReference type="NCBI Taxonomy" id="2364126"/>
    <lineage>
        <taxon>Eukaryota</taxon>
        <taxon>Sar</taxon>
        <taxon>Alveolata</taxon>
        <taxon>Dinophyceae</taxon>
        <taxon>Prorocentrales</taxon>
        <taxon>Prorocentraceae</taxon>
        <taxon>Prorocentrum</taxon>
    </lineage>
</organism>